<gene>
    <name evidence="4" type="ORF">GDO78_019970</name>
</gene>
<name>A0A8J6BIZ3_ELECQ</name>
<dbReference type="OrthoDB" id="10012075at2759"/>
<dbReference type="GO" id="GO:0009897">
    <property type="term" value="C:external side of plasma membrane"/>
    <property type="evidence" value="ECO:0007669"/>
    <property type="project" value="TreeGrafter"/>
</dbReference>
<dbReference type="SMART" id="SM00408">
    <property type="entry name" value="IGc2"/>
    <property type="match status" value="1"/>
</dbReference>
<dbReference type="InterPro" id="IPR003598">
    <property type="entry name" value="Ig_sub2"/>
</dbReference>
<protein>
    <recommendedName>
        <fullName evidence="3">Ig-like domain-containing protein</fullName>
    </recommendedName>
</protein>
<keyword evidence="1" id="KW-0732">Signal</keyword>
<accession>A0A8J6BIZ3</accession>
<dbReference type="AlphaFoldDB" id="A0A8J6BIZ3"/>
<dbReference type="InterPro" id="IPR050488">
    <property type="entry name" value="Ig_Fc_receptor"/>
</dbReference>
<comment type="caution">
    <text evidence="4">The sequence shown here is derived from an EMBL/GenBank/DDBJ whole genome shotgun (WGS) entry which is preliminary data.</text>
</comment>
<dbReference type="SMART" id="SM00409">
    <property type="entry name" value="IG"/>
    <property type="match status" value="2"/>
</dbReference>
<dbReference type="PANTHER" id="PTHR11481">
    <property type="entry name" value="IMMUNOGLOBULIN FC RECEPTOR"/>
    <property type="match status" value="1"/>
</dbReference>
<feature type="domain" description="Ig-like" evidence="3">
    <location>
        <begin position="35"/>
        <end position="110"/>
    </location>
</feature>
<keyword evidence="2" id="KW-1015">Disulfide bond</keyword>
<dbReference type="Gene3D" id="2.60.40.10">
    <property type="entry name" value="Immunoglobulins"/>
    <property type="match status" value="2"/>
</dbReference>
<dbReference type="PROSITE" id="PS50835">
    <property type="entry name" value="IG_LIKE"/>
    <property type="match status" value="1"/>
</dbReference>
<evidence type="ECO:0000313" key="5">
    <source>
        <dbReference type="Proteomes" id="UP000770717"/>
    </source>
</evidence>
<proteinExistence type="predicted"/>
<evidence type="ECO:0000259" key="3">
    <source>
        <dbReference type="PROSITE" id="PS50835"/>
    </source>
</evidence>
<sequence>MKQVQGSLSKKLRFVDDMDGKKAMFTRITGTALRPVVTFTPTWNKILHGDSVVMTCDVDAAVQGNVTYTWYRNNERTHTGKTFTIPSAQSRHGGNYQCSTGEENISEGITLYVTPGPVILQSPPYIYEGDDLSLRCHSGSKVYRGQVVFYKNNEIITSSTANSEILVGNHKDATVVYNCTKEVFTTDYGVHSDEINYTVQGKSWPTCY</sequence>
<reference evidence="4" key="1">
    <citation type="thesis" date="2020" institute="ProQuest LLC" country="789 East Eisenhower Parkway, Ann Arbor, MI, USA">
        <title>Comparative Genomics and Chromosome Evolution.</title>
        <authorList>
            <person name="Mudd A.B."/>
        </authorList>
    </citation>
    <scope>NUCLEOTIDE SEQUENCE</scope>
    <source>
        <strain evidence="4">HN-11 Male</strain>
        <tissue evidence="4">Kidney and liver</tissue>
    </source>
</reference>
<keyword evidence="5" id="KW-1185">Reference proteome</keyword>
<dbReference type="Pfam" id="PF13927">
    <property type="entry name" value="Ig_3"/>
    <property type="match status" value="1"/>
</dbReference>
<evidence type="ECO:0000256" key="1">
    <source>
        <dbReference type="ARBA" id="ARBA00022729"/>
    </source>
</evidence>
<dbReference type="InterPro" id="IPR007110">
    <property type="entry name" value="Ig-like_dom"/>
</dbReference>
<evidence type="ECO:0000313" key="4">
    <source>
        <dbReference type="EMBL" id="KAG9464415.1"/>
    </source>
</evidence>
<dbReference type="InterPro" id="IPR013783">
    <property type="entry name" value="Ig-like_fold"/>
</dbReference>
<dbReference type="EMBL" id="WNTK01004475">
    <property type="protein sequence ID" value="KAG9464415.1"/>
    <property type="molecule type" value="Genomic_DNA"/>
</dbReference>
<dbReference type="InterPro" id="IPR003599">
    <property type="entry name" value="Ig_sub"/>
</dbReference>
<dbReference type="Proteomes" id="UP000770717">
    <property type="component" value="Unassembled WGS sequence"/>
</dbReference>
<dbReference type="GO" id="GO:0006955">
    <property type="term" value="P:immune response"/>
    <property type="evidence" value="ECO:0007669"/>
    <property type="project" value="TreeGrafter"/>
</dbReference>
<dbReference type="PANTHER" id="PTHR11481:SF64">
    <property type="entry name" value="FC RECEPTOR-LIKE PROTEIN 4"/>
    <property type="match status" value="1"/>
</dbReference>
<organism evidence="4 5">
    <name type="scientific">Eleutherodactylus coqui</name>
    <name type="common">Puerto Rican coqui</name>
    <dbReference type="NCBI Taxonomy" id="57060"/>
    <lineage>
        <taxon>Eukaryota</taxon>
        <taxon>Metazoa</taxon>
        <taxon>Chordata</taxon>
        <taxon>Craniata</taxon>
        <taxon>Vertebrata</taxon>
        <taxon>Euteleostomi</taxon>
        <taxon>Amphibia</taxon>
        <taxon>Batrachia</taxon>
        <taxon>Anura</taxon>
        <taxon>Neobatrachia</taxon>
        <taxon>Hyloidea</taxon>
        <taxon>Eleutherodactylidae</taxon>
        <taxon>Eleutherodactylinae</taxon>
        <taxon>Eleutherodactylus</taxon>
        <taxon>Eleutherodactylus</taxon>
    </lineage>
</organism>
<dbReference type="GO" id="GO:0004888">
    <property type="term" value="F:transmembrane signaling receptor activity"/>
    <property type="evidence" value="ECO:0007669"/>
    <property type="project" value="TreeGrafter"/>
</dbReference>
<evidence type="ECO:0000256" key="2">
    <source>
        <dbReference type="ARBA" id="ARBA00023157"/>
    </source>
</evidence>
<dbReference type="SUPFAM" id="SSF48726">
    <property type="entry name" value="Immunoglobulin"/>
    <property type="match status" value="2"/>
</dbReference>
<dbReference type="InterPro" id="IPR036179">
    <property type="entry name" value="Ig-like_dom_sf"/>
</dbReference>
<dbReference type="GO" id="GO:0007166">
    <property type="term" value="P:cell surface receptor signaling pathway"/>
    <property type="evidence" value="ECO:0007669"/>
    <property type="project" value="TreeGrafter"/>
</dbReference>